<protein>
    <submittedName>
        <fullName evidence="1">Uncharacterized protein</fullName>
    </submittedName>
</protein>
<proteinExistence type="predicted"/>
<reference evidence="1 2" key="1">
    <citation type="submission" date="2014-06" db="EMBL/GenBank/DDBJ databases">
        <title>Evolutionary Origins and Diversification of the Mycorrhizal Mutualists.</title>
        <authorList>
            <consortium name="DOE Joint Genome Institute"/>
            <consortium name="Mycorrhizal Genomics Consortium"/>
            <person name="Kohler A."/>
            <person name="Kuo A."/>
            <person name="Nagy L.G."/>
            <person name="Floudas D."/>
            <person name="Copeland A."/>
            <person name="Barry K.W."/>
            <person name="Cichocki N."/>
            <person name="Veneault-Fourrey C."/>
            <person name="LaButti K."/>
            <person name="Lindquist E.A."/>
            <person name="Lipzen A."/>
            <person name="Lundell T."/>
            <person name="Morin E."/>
            <person name="Murat C."/>
            <person name="Riley R."/>
            <person name="Ohm R."/>
            <person name="Sun H."/>
            <person name="Tunlid A."/>
            <person name="Henrissat B."/>
            <person name="Grigoriev I.V."/>
            <person name="Hibbett D.S."/>
            <person name="Martin F."/>
        </authorList>
    </citation>
    <scope>NUCLEOTIDE SEQUENCE [LARGE SCALE GENOMIC DNA]</scope>
    <source>
        <strain evidence="1 2">SS14</strain>
    </source>
</reference>
<name>A0A0C9V7B6_SPHS4</name>
<evidence type="ECO:0000313" key="1">
    <source>
        <dbReference type="EMBL" id="KIJ42889.1"/>
    </source>
</evidence>
<gene>
    <name evidence="1" type="ORF">M422DRAFT_253997</name>
</gene>
<evidence type="ECO:0000313" key="2">
    <source>
        <dbReference type="Proteomes" id="UP000054279"/>
    </source>
</evidence>
<dbReference type="AlphaFoldDB" id="A0A0C9V7B6"/>
<organism evidence="1 2">
    <name type="scientific">Sphaerobolus stellatus (strain SS14)</name>
    <dbReference type="NCBI Taxonomy" id="990650"/>
    <lineage>
        <taxon>Eukaryota</taxon>
        <taxon>Fungi</taxon>
        <taxon>Dikarya</taxon>
        <taxon>Basidiomycota</taxon>
        <taxon>Agaricomycotina</taxon>
        <taxon>Agaricomycetes</taxon>
        <taxon>Phallomycetidae</taxon>
        <taxon>Geastrales</taxon>
        <taxon>Sphaerobolaceae</taxon>
        <taxon>Sphaerobolus</taxon>
    </lineage>
</organism>
<keyword evidence="2" id="KW-1185">Reference proteome</keyword>
<accession>A0A0C9V7B6</accession>
<sequence length="139" mass="15839">MQSGRTAASACSARSDKLFARDGQATLHWPKKGLGYSNPNFMPTVEQPLCDELGERQRGGEYDECYEDWDWIWAYYAYAFVCLFSLSRMSNIDTAECILLYGGRRSAQIICFKLADYTRSDNHQNRIAMPDRRGASQSP</sequence>
<dbReference type="HOGENOM" id="CLU_1846380_0_0_1"/>
<dbReference type="EMBL" id="KN837127">
    <property type="protein sequence ID" value="KIJ42889.1"/>
    <property type="molecule type" value="Genomic_DNA"/>
</dbReference>
<dbReference type="Proteomes" id="UP000054279">
    <property type="component" value="Unassembled WGS sequence"/>
</dbReference>